<dbReference type="Proteomes" id="UP001190700">
    <property type="component" value="Unassembled WGS sequence"/>
</dbReference>
<feature type="compositionally biased region" description="Low complexity" evidence="1">
    <location>
        <begin position="347"/>
        <end position="370"/>
    </location>
</feature>
<evidence type="ECO:0000313" key="3">
    <source>
        <dbReference type="Proteomes" id="UP001190700"/>
    </source>
</evidence>
<accession>A0AAE0FB48</accession>
<dbReference type="EMBL" id="LGRX02021685">
    <property type="protein sequence ID" value="KAK3256404.1"/>
    <property type="molecule type" value="Genomic_DNA"/>
</dbReference>
<organism evidence="2 3">
    <name type="scientific">Cymbomonas tetramitiformis</name>
    <dbReference type="NCBI Taxonomy" id="36881"/>
    <lineage>
        <taxon>Eukaryota</taxon>
        <taxon>Viridiplantae</taxon>
        <taxon>Chlorophyta</taxon>
        <taxon>Pyramimonadophyceae</taxon>
        <taxon>Pyramimonadales</taxon>
        <taxon>Pyramimonadaceae</taxon>
        <taxon>Cymbomonas</taxon>
    </lineage>
</organism>
<proteinExistence type="predicted"/>
<sequence length="436" mass="46790">MGCRLGLGFVVAMFTIRGSLLALIPPAAVFWAGDLSTFDFDDIFLRPSLAWPDRSFRVCDVTLSPRPYPNVLQRTASPQAYLEMGITTRSKKSLTRDSDIDASLRLIDGVRNTPTAATPSVPTPNPASNEDADVAVRRYLQEQSKLADEIYKARLHRAWAKSIREDILGEFAGFVQTVNHAAIGQVDLTGYDTDDYEDLADGSFVVKPRASAVSANHSSAPAAQAPHSGGALEDWREGAPRSYGCGKPPWGFPAHAGLWGMPFLLSFILLISVMGVGAATYTVANDVDPVQVSGRAALQPVLCRSEESPLDTVPCAIPPRRHRRVQRQQGLYMAPVPWNPGPPPPGILFEGGPPLSPASSSDDEAPPSGSTWQHPGAVQPPVIDESTTPTPSNSLANDFSVTDTLHFGRPVLLRRATADYYSARCGGGAPLAIDPE</sequence>
<dbReference type="AlphaFoldDB" id="A0AAE0FB48"/>
<gene>
    <name evidence="2" type="ORF">CYMTET_34460</name>
</gene>
<feature type="region of interest" description="Disordered" evidence="1">
    <location>
        <begin position="342"/>
        <end position="396"/>
    </location>
</feature>
<keyword evidence="3" id="KW-1185">Reference proteome</keyword>
<protein>
    <submittedName>
        <fullName evidence="2">Uncharacterized protein</fullName>
    </submittedName>
</protein>
<feature type="compositionally biased region" description="Polar residues" evidence="1">
    <location>
        <begin position="385"/>
        <end position="396"/>
    </location>
</feature>
<name>A0AAE0FB48_9CHLO</name>
<comment type="caution">
    <text evidence="2">The sequence shown here is derived from an EMBL/GenBank/DDBJ whole genome shotgun (WGS) entry which is preliminary data.</text>
</comment>
<evidence type="ECO:0000256" key="1">
    <source>
        <dbReference type="SAM" id="MobiDB-lite"/>
    </source>
</evidence>
<reference evidence="2 3" key="1">
    <citation type="journal article" date="2015" name="Genome Biol. Evol.">
        <title>Comparative Genomics of a Bacterivorous Green Alga Reveals Evolutionary Causalities and Consequences of Phago-Mixotrophic Mode of Nutrition.</title>
        <authorList>
            <person name="Burns J.A."/>
            <person name="Paasch A."/>
            <person name="Narechania A."/>
            <person name="Kim E."/>
        </authorList>
    </citation>
    <scope>NUCLEOTIDE SEQUENCE [LARGE SCALE GENOMIC DNA]</scope>
    <source>
        <strain evidence="2 3">PLY_AMNH</strain>
    </source>
</reference>
<evidence type="ECO:0000313" key="2">
    <source>
        <dbReference type="EMBL" id="KAK3256404.1"/>
    </source>
</evidence>